<dbReference type="InterPro" id="IPR036291">
    <property type="entry name" value="NAD(P)-bd_dom_sf"/>
</dbReference>
<evidence type="ECO:0000313" key="2">
    <source>
        <dbReference type="Proteomes" id="UP001165205"/>
    </source>
</evidence>
<dbReference type="Proteomes" id="UP001165205">
    <property type="component" value="Unassembled WGS sequence"/>
</dbReference>
<reference evidence="1" key="1">
    <citation type="submission" date="2023-04" db="EMBL/GenBank/DDBJ databases">
        <title>Aspergillus oryzae NBRC 4228.</title>
        <authorList>
            <person name="Ichikawa N."/>
            <person name="Sato H."/>
            <person name="Tonouchi N."/>
        </authorList>
    </citation>
    <scope>NUCLEOTIDE SEQUENCE</scope>
    <source>
        <strain evidence="1">NBRC 4228</strain>
    </source>
</reference>
<dbReference type="EMBL" id="BSYA01000012">
    <property type="protein sequence ID" value="GMG24630.1"/>
    <property type="molecule type" value="Genomic_DNA"/>
</dbReference>
<accession>A0AAN4YAT3</accession>
<comment type="caution">
    <text evidence="1">The sequence shown here is derived from an EMBL/GenBank/DDBJ whole genome shotgun (WGS) entry which is preliminary data.</text>
</comment>
<sequence length="129" mass="13732">MFGNKFDVNGKVLHPPFLSSVYANIHQLVVVAGGSRGLGKALALELASKGTILLLPSKRSPSTSCIVLYSGLVSSLQEPGANLLILARTEATLQDTQLEVEAACVSSKQIVDTRVVDLTNPDEVHPRHT</sequence>
<dbReference type="SUPFAM" id="SSF51735">
    <property type="entry name" value="NAD(P)-binding Rossmann-fold domains"/>
    <property type="match status" value="1"/>
</dbReference>
<name>A0AAN4YAT3_ASPOZ</name>
<dbReference type="GO" id="GO:0047560">
    <property type="term" value="F:3-dehydrosphinganine reductase activity"/>
    <property type="evidence" value="ECO:0007669"/>
    <property type="project" value="TreeGrafter"/>
</dbReference>
<protein>
    <submittedName>
        <fullName evidence="1">Unnamed protein product</fullName>
    </submittedName>
</protein>
<proteinExistence type="predicted"/>
<dbReference type="PANTHER" id="PTHR43550:SF3">
    <property type="entry name" value="3-KETODIHYDROSPHINGOSINE REDUCTASE"/>
    <property type="match status" value="1"/>
</dbReference>
<dbReference type="GO" id="GO:0005789">
    <property type="term" value="C:endoplasmic reticulum membrane"/>
    <property type="evidence" value="ECO:0007669"/>
    <property type="project" value="TreeGrafter"/>
</dbReference>
<dbReference type="PANTHER" id="PTHR43550">
    <property type="entry name" value="3-KETODIHYDROSPHINGOSINE REDUCTASE"/>
    <property type="match status" value="1"/>
</dbReference>
<dbReference type="AlphaFoldDB" id="A0AAN4YAT3"/>
<dbReference type="GO" id="GO:0030148">
    <property type="term" value="P:sphingolipid biosynthetic process"/>
    <property type="evidence" value="ECO:0007669"/>
    <property type="project" value="TreeGrafter"/>
</dbReference>
<organism evidence="1 2">
    <name type="scientific">Aspergillus oryzae</name>
    <name type="common">Yellow koji mold</name>
    <dbReference type="NCBI Taxonomy" id="5062"/>
    <lineage>
        <taxon>Eukaryota</taxon>
        <taxon>Fungi</taxon>
        <taxon>Dikarya</taxon>
        <taxon>Ascomycota</taxon>
        <taxon>Pezizomycotina</taxon>
        <taxon>Eurotiomycetes</taxon>
        <taxon>Eurotiomycetidae</taxon>
        <taxon>Eurotiales</taxon>
        <taxon>Aspergillaceae</taxon>
        <taxon>Aspergillus</taxon>
        <taxon>Aspergillus subgen. Circumdati</taxon>
    </lineage>
</organism>
<gene>
    <name evidence="1" type="ORF">Aory04_000183800</name>
</gene>
<dbReference type="Gene3D" id="3.40.50.720">
    <property type="entry name" value="NAD(P)-binding Rossmann-like Domain"/>
    <property type="match status" value="1"/>
</dbReference>
<dbReference type="GO" id="GO:0006666">
    <property type="term" value="P:3-keto-sphinganine metabolic process"/>
    <property type="evidence" value="ECO:0007669"/>
    <property type="project" value="TreeGrafter"/>
</dbReference>
<evidence type="ECO:0000313" key="1">
    <source>
        <dbReference type="EMBL" id="GMG24630.1"/>
    </source>
</evidence>